<proteinExistence type="predicted"/>
<dbReference type="Proteomes" id="UP000266340">
    <property type="component" value="Unassembled WGS sequence"/>
</dbReference>
<keyword evidence="2" id="KW-1185">Reference proteome</keyword>
<dbReference type="EMBL" id="QXJM01000052">
    <property type="protein sequence ID" value="RIE00596.1"/>
    <property type="molecule type" value="Genomic_DNA"/>
</dbReference>
<organism evidence="1 2">
    <name type="scientific">Cohnella faecalis</name>
    <dbReference type="NCBI Taxonomy" id="2315694"/>
    <lineage>
        <taxon>Bacteria</taxon>
        <taxon>Bacillati</taxon>
        <taxon>Bacillota</taxon>
        <taxon>Bacilli</taxon>
        <taxon>Bacillales</taxon>
        <taxon>Paenibacillaceae</taxon>
        <taxon>Cohnella</taxon>
    </lineage>
</organism>
<sequence length="106" mass="12758">MALQFRRSDRLGIELPLFSQDWEEMSRERQARILTKWETIRGTIPDHVKRFEERIKALQERLFNEDDFEASCRVNGDIADLASRINDLHIWFRTQQDLDEDAKRHS</sequence>
<evidence type="ECO:0000313" key="2">
    <source>
        <dbReference type="Proteomes" id="UP000266340"/>
    </source>
</evidence>
<dbReference type="AlphaFoldDB" id="A0A398CBR2"/>
<gene>
    <name evidence="1" type="ORF">D3H35_27875</name>
</gene>
<evidence type="ECO:0000313" key="1">
    <source>
        <dbReference type="EMBL" id="RIE00596.1"/>
    </source>
</evidence>
<name>A0A398CBR2_9BACL</name>
<accession>A0A398CBR2</accession>
<dbReference type="OrthoDB" id="2989999at2"/>
<protein>
    <submittedName>
        <fullName evidence="1">Uncharacterized protein</fullName>
    </submittedName>
</protein>
<reference evidence="1 2" key="1">
    <citation type="submission" date="2018-09" db="EMBL/GenBank/DDBJ databases">
        <title>Cohnella cavernae sp. nov., isolated from a karst cave.</title>
        <authorList>
            <person name="Zhu H."/>
        </authorList>
    </citation>
    <scope>NUCLEOTIDE SEQUENCE [LARGE SCALE GENOMIC DNA]</scope>
    <source>
        <strain evidence="1 2">K2E09-144</strain>
    </source>
</reference>
<comment type="caution">
    <text evidence="1">The sequence shown here is derived from an EMBL/GenBank/DDBJ whole genome shotgun (WGS) entry which is preliminary data.</text>
</comment>